<evidence type="ECO:0000313" key="2">
    <source>
        <dbReference type="EMBL" id="GAF78041.1"/>
    </source>
</evidence>
<feature type="non-terminal residue" evidence="2">
    <location>
        <position position="211"/>
    </location>
</feature>
<dbReference type="PRINTS" id="PR00111">
    <property type="entry name" value="ABHYDROLASE"/>
</dbReference>
<feature type="domain" description="AB hydrolase-1" evidence="1">
    <location>
        <begin position="24"/>
        <end position="138"/>
    </location>
</feature>
<accession>X0SSD5</accession>
<gene>
    <name evidence="2" type="ORF">S01H1_13707</name>
</gene>
<dbReference type="Gene3D" id="3.40.50.1820">
    <property type="entry name" value="alpha/beta hydrolase"/>
    <property type="match status" value="1"/>
</dbReference>
<dbReference type="PANTHER" id="PTHR43433">
    <property type="entry name" value="HYDROLASE, ALPHA/BETA FOLD FAMILY PROTEIN"/>
    <property type="match status" value="1"/>
</dbReference>
<dbReference type="GO" id="GO:0004806">
    <property type="term" value="F:triacylglycerol lipase activity"/>
    <property type="evidence" value="ECO:0007669"/>
    <property type="project" value="TreeGrafter"/>
</dbReference>
<dbReference type="GO" id="GO:0046503">
    <property type="term" value="P:glycerolipid catabolic process"/>
    <property type="evidence" value="ECO:0007669"/>
    <property type="project" value="TreeGrafter"/>
</dbReference>
<dbReference type="InterPro" id="IPR029058">
    <property type="entry name" value="AB_hydrolase_fold"/>
</dbReference>
<name>X0SSD5_9ZZZZ</name>
<comment type="caution">
    <text evidence="2">The sequence shown here is derived from an EMBL/GenBank/DDBJ whole genome shotgun (WGS) entry which is preliminary data.</text>
</comment>
<evidence type="ECO:0000259" key="1">
    <source>
        <dbReference type="Pfam" id="PF00561"/>
    </source>
</evidence>
<reference evidence="2" key="1">
    <citation type="journal article" date="2014" name="Front. Microbiol.">
        <title>High frequency of phylogenetically diverse reductive dehalogenase-homologous genes in deep subseafloor sedimentary metagenomes.</title>
        <authorList>
            <person name="Kawai M."/>
            <person name="Futagami T."/>
            <person name="Toyoda A."/>
            <person name="Takaki Y."/>
            <person name="Nishi S."/>
            <person name="Hori S."/>
            <person name="Arai W."/>
            <person name="Tsubouchi T."/>
            <person name="Morono Y."/>
            <person name="Uchiyama I."/>
            <person name="Ito T."/>
            <person name="Fujiyama A."/>
            <person name="Inagaki F."/>
            <person name="Takami H."/>
        </authorList>
    </citation>
    <scope>NUCLEOTIDE SEQUENCE</scope>
    <source>
        <strain evidence="2">Expedition CK06-06</strain>
    </source>
</reference>
<proteinExistence type="predicted"/>
<organism evidence="2">
    <name type="scientific">marine sediment metagenome</name>
    <dbReference type="NCBI Taxonomy" id="412755"/>
    <lineage>
        <taxon>unclassified sequences</taxon>
        <taxon>metagenomes</taxon>
        <taxon>ecological metagenomes</taxon>
    </lineage>
</organism>
<dbReference type="Pfam" id="PF00561">
    <property type="entry name" value="Abhydrolase_1"/>
    <property type="match status" value="1"/>
</dbReference>
<protein>
    <recommendedName>
        <fullName evidence="1">AB hydrolase-1 domain-containing protein</fullName>
    </recommendedName>
</protein>
<dbReference type="SUPFAM" id="SSF53474">
    <property type="entry name" value="alpha/beta-Hydrolases"/>
    <property type="match status" value="1"/>
</dbReference>
<dbReference type="EMBL" id="BARS01007083">
    <property type="protein sequence ID" value="GAF78041.1"/>
    <property type="molecule type" value="Genomic_DNA"/>
</dbReference>
<dbReference type="InterPro" id="IPR050471">
    <property type="entry name" value="AB_hydrolase"/>
</dbReference>
<dbReference type="PANTHER" id="PTHR43433:SF5">
    <property type="entry name" value="AB HYDROLASE-1 DOMAIN-CONTAINING PROTEIN"/>
    <property type="match status" value="1"/>
</dbReference>
<dbReference type="InterPro" id="IPR000073">
    <property type="entry name" value="AB_hydrolase_1"/>
</dbReference>
<sequence>MPHLNTNGIVTYFEDSAIAGASEPPVVLIHGHSVDLRLWDEQVPALTAAGYRVIRYDIRGHGRSTVPPTGYTWENYAADLADLMERLSVDAAHVVGLSMGGGIALQFALSASGGPARVLSLTLVDSALPGFTYSDEFSAQIEELVAAVRAEDPRSAFERLWLTHPLFDGLRRFPDRFQRLREMVLAYPAADYREGAVPAGYVPAVIDRLHE</sequence>
<dbReference type="AlphaFoldDB" id="X0SSD5"/>